<keyword evidence="1" id="KW-0732">Signal</keyword>
<evidence type="ECO:0000313" key="2">
    <source>
        <dbReference type="EMBL" id="KAF4742575.1"/>
    </source>
</evidence>
<name>A0A7J6TBT1_PEROL</name>
<comment type="caution">
    <text evidence="2">The sequence shown here is derived from an EMBL/GenBank/DDBJ whole genome shotgun (WGS) entry which is preliminary data.</text>
</comment>
<evidence type="ECO:0000313" key="3">
    <source>
        <dbReference type="Proteomes" id="UP000574390"/>
    </source>
</evidence>
<dbReference type="AlphaFoldDB" id="A0A7J6TBT1"/>
<sequence length="138" mass="15278">MLVETSLLALSLHLSTGSLPKNVVDFPIKIGDDRALVDLTFDEQVVRLVPDTAGFNTFVLYKKAFSKTQCEHFAAVCYECPHDSCAPISKTNITVTFADNSSFVYFNSFADLTVKLAGPELRRGDQEVSFLHNISKDL</sequence>
<organism evidence="2 3">
    <name type="scientific">Perkinsus olseni</name>
    <name type="common">Perkinsus atlanticus</name>
    <dbReference type="NCBI Taxonomy" id="32597"/>
    <lineage>
        <taxon>Eukaryota</taxon>
        <taxon>Sar</taxon>
        <taxon>Alveolata</taxon>
        <taxon>Perkinsozoa</taxon>
        <taxon>Perkinsea</taxon>
        <taxon>Perkinsida</taxon>
        <taxon>Perkinsidae</taxon>
        <taxon>Perkinsus</taxon>
    </lineage>
</organism>
<feature type="chain" id="PRO_5029451647" evidence="1">
    <location>
        <begin position="18"/>
        <end position="138"/>
    </location>
</feature>
<feature type="signal peptide" evidence="1">
    <location>
        <begin position="1"/>
        <end position="17"/>
    </location>
</feature>
<accession>A0A7J6TBT1</accession>
<evidence type="ECO:0000256" key="1">
    <source>
        <dbReference type="SAM" id="SignalP"/>
    </source>
</evidence>
<dbReference type="Proteomes" id="UP000574390">
    <property type="component" value="Unassembled WGS sequence"/>
</dbReference>
<gene>
    <name evidence="2" type="ORF">FOZ62_007390</name>
</gene>
<protein>
    <submittedName>
        <fullName evidence="2">Uncharacterized protein</fullName>
    </submittedName>
</protein>
<proteinExistence type="predicted"/>
<reference evidence="2 3" key="1">
    <citation type="submission" date="2020-04" db="EMBL/GenBank/DDBJ databases">
        <title>Perkinsus olseni comparative genomics.</title>
        <authorList>
            <person name="Bogema D.R."/>
        </authorList>
    </citation>
    <scope>NUCLEOTIDE SEQUENCE [LARGE SCALE GENOMIC DNA]</scope>
    <source>
        <strain evidence="2">ATCC PRA-205</strain>
    </source>
</reference>
<dbReference type="EMBL" id="JABANM010008457">
    <property type="protein sequence ID" value="KAF4742575.1"/>
    <property type="molecule type" value="Genomic_DNA"/>
</dbReference>